<accession>A0ABR0AGU0</accession>
<organism evidence="1 2">
    <name type="scientific">Daphnia magna</name>
    <dbReference type="NCBI Taxonomy" id="35525"/>
    <lineage>
        <taxon>Eukaryota</taxon>
        <taxon>Metazoa</taxon>
        <taxon>Ecdysozoa</taxon>
        <taxon>Arthropoda</taxon>
        <taxon>Crustacea</taxon>
        <taxon>Branchiopoda</taxon>
        <taxon>Diplostraca</taxon>
        <taxon>Cladocera</taxon>
        <taxon>Anomopoda</taxon>
        <taxon>Daphniidae</taxon>
        <taxon>Daphnia</taxon>
    </lineage>
</organism>
<evidence type="ECO:0000313" key="2">
    <source>
        <dbReference type="Proteomes" id="UP001234178"/>
    </source>
</evidence>
<sequence>MDNPDSEFKFNEDFIDCCRYCWGGLNSGLFTCEANTLPLSYNPYSSNINICEERVFYGCKKTNLYCLLIPIATDLNNKLPTWSCGGLNSGLFACKANTLPLSYNPYYCINMDNPDSEFKFNEDFIDCCRYCWGGLNSGLFTCEANTLPLSYNPYSSNINICEERVFYGCKKTNLYCLLIPIATDLNNKLPTWSCGGLNSGLFACKANTLPLSYNPYTAVDIAGSYVLIYTFHTKNCGGLNSGLFTCEANTLPLSYNPYGRIELLGFSHEANTLPLSYNPYSSNINICEERVFYGCKKTNLYCLLIPIATDLNNKLPTWSCGGLNSGLFACKANTLPLSYNPYVVKSFTYCMGGLNSGLFTCEANTLPLSYNPYSSNINICEERVFYGCKNN</sequence>
<comment type="caution">
    <text evidence="1">The sequence shown here is derived from an EMBL/GenBank/DDBJ whole genome shotgun (WGS) entry which is preliminary data.</text>
</comment>
<reference evidence="1 2" key="1">
    <citation type="journal article" date="2023" name="Nucleic Acids Res.">
        <title>The hologenome of Daphnia magna reveals possible DNA methylation and microbiome-mediated evolution of the host genome.</title>
        <authorList>
            <person name="Chaturvedi A."/>
            <person name="Li X."/>
            <person name="Dhandapani V."/>
            <person name="Marshall H."/>
            <person name="Kissane S."/>
            <person name="Cuenca-Cambronero M."/>
            <person name="Asole G."/>
            <person name="Calvet F."/>
            <person name="Ruiz-Romero M."/>
            <person name="Marangio P."/>
            <person name="Guigo R."/>
            <person name="Rago D."/>
            <person name="Mirbahai L."/>
            <person name="Eastwood N."/>
            <person name="Colbourne J.K."/>
            <person name="Zhou J."/>
            <person name="Mallon E."/>
            <person name="Orsini L."/>
        </authorList>
    </citation>
    <scope>NUCLEOTIDE SEQUENCE [LARGE SCALE GENOMIC DNA]</scope>
    <source>
        <strain evidence="1">LRV0_1</strain>
    </source>
</reference>
<gene>
    <name evidence="1" type="ORF">OUZ56_009732</name>
</gene>
<proteinExistence type="predicted"/>
<protein>
    <submittedName>
        <fullName evidence="1">Uncharacterized protein</fullName>
    </submittedName>
</protein>
<name>A0ABR0AGU0_9CRUS</name>
<dbReference type="EMBL" id="JAOYFB010000037">
    <property type="protein sequence ID" value="KAK4024337.1"/>
    <property type="molecule type" value="Genomic_DNA"/>
</dbReference>
<keyword evidence="2" id="KW-1185">Reference proteome</keyword>
<dbReference type="Proteomes" id="UP001234178">
    <property type="component" value="Unassembled WGS sequence"/>
</dbReference>
<evidence type="ECO:0000313" key="1">
    <source>
        <dbReference type="EMBL" id="KAK4024337.1"/>
    </source>
</evidence>